<dbReference type="EMBL" id="JABDTM020012764">
    <property type="protein sequence ID" value="KAH0820149.1"/>
    <property type="molecule type" value="Genomic_DNA"/>
</dbReference>
<reference evidence="1" key="1">
    <citation type="journal article" date="2020" name="J Insects Food Feed">
        <title>The yellow mealworm (Tenebrio molitor) genome: a resource for the emerging insects as food and feed industry.</title>
        <authorList>
            <person name="Eriksson T."/>
            <person name="Andere A."/>
            <person name="Kelstrup H."/>
            <person name="Emery V."/>
            <person name="Picard C."/>
        </authorList>
    </citation>
    <scope>NUCLEOTIDE SEQUENCE</scope>
    <source>
        <strain evidence="1">Stoneville</strain>
        <tissue evidence="1">Whole head</tissue>
    </source>
</reference>
<accession>A0A8J6LEN9</accession>
<gene>
    <name evidence="1" type="ORF">GEV33_002642</name>
</gene>
<keyword evidence="2" id="KW-1185">Reference proteome</keyword>
<comment type="caution">
    <text evidence="1">The sequence shown here is derived from an EMBL/GenBank/DDBJ whole genome shotgun (WGS) entry which is preliminary data.</text>
</comment>
<evidence type="ECO:0000313" key="1">
    <source>
        <dbReference type="EMBL" id="KAH0820149.1"/>
    </source>
</evidence>
<reference evidence="1" key="2">
    <citation type="submission" date="2021-08" db="EMBL/GenBank/DDBJ databases">
        <authorList>
            <person name="Eriksson T."/>
        </authorList>
    </citation>
    <scope>NUCLEOTIDE SEQUENCE</scope>
    <source>
        <strain evidence="1">Stoneville</strain>
        <tissue evidence="1">Whole head</tissue>
    </source>
</reference>
<protein>
    <submittedName>
        <fullName evidence="1">Uncharacterized protein</fullName>
    </submittedName>
</protein>
<dbReference type="Proteomes" id="UP000719412">
    <property type="component" value="Unassembled WGS sequence"/>
</dbReference>
<organism evidence="1 2">
    <name type="scientific">Tenebrio molitor</name>
    <name type="common">Yellow mealworm beetle</name>
    <dbReference type="NCBI Taxonomy" id="7067"/>
    <lineage>
        <taxon>Eukaryota</taxon>
        <taxon>Metazoa</taxon>
        <taxon>Ecdysozoa</taxon>
        <taxon>Arthropoda</taxon>
        <taxon>Hexapoda</taxon>
        <taxon>Insecta</taxon>
        <taxon>Pterygota</taxon>
        <taxon>Neoptera</taxon>
        <taxon>Endopterygota</taxon>
        <taxon>Coleoptera</taxon>
        <taxon>Polyphaga</taxon>
        <taxon>Cucujiformia</taxon>
        <taxon>Tenebrionidae</taxon>
        <taxon>Tenebrio</taxon>
    </lineage>
</organism>
<proteinExistence type="predicted"/>
<evidence type="ECO:0000313" key="2">
    <source>
        <dbReference type="Proteomes" id="UP000719412"/>
    </source>
</evidence>
<dbReference type="AlphaFoldDB" id="A0A8J6LEN9"/>
<name>A0A8J6LEN9_TENMO</name>
<sequence length="135" mass="14862">MLFEGELVIKRERALEQMLHGGGKNQWKMKTAGSTDRAHLPGKACMSLSQGLRAPVQPLTGTVHRDHSWHTGFSAFPTLECSLSASYNGPHSMPRILITFPLFHLCNLSGRAFRETCFPARGNGNNEVPISPTAF</sequence>